<reference evidence="4" key="1">
    <citation type="journal article" date="2019" name="Int. J. Syst. Evol. Microbiol.">
        <title>The Global Catalogue of Microorganisms (GCM) 10K type strain sequencing project: providing services to taxonomists for standard genome sequencing and annotation.</title>
        <authorList>
            <consortium name="The Broad Institute Genomics Platform"/>
            <consortium name="The Broad Institute Genome Sequencing Center for Infectious Disease"/>
            <person name="Wu L."/>
            <person name="Ma J."/>
        </authorList>
    </citation>
    <scope>NUCLEOTIDE SEQUENCE [LARGE SCALE GENOMIC DNA]</scope>
    <source>
        <strain evidence="4">CGMCC 1.7030</strain>
    </source>
</reference>
<dbReference type="PANTHER" id="PTHR23028:SF53">
    <property type="entry name" value="ACYL_TRANSF_3 DOMAIN-CONTAINING PROTEIN"/>
    <property type="match status" value="1"/>
</dbReference>
<dbReference type="InterPro" id="IPR050879">
    <property type="entry name" value="Acyltransferase_3"/>
</dbReference>
<dbReference type="Pfam" id="PF01757">
    <property type="entry name" value="Acyl_transf_3"/>
    <property type="match status" value="1"/>
</dbReference>
<feature type="transmembrane region" description="Helical" evidence="1">
    <location>
        <begin position="74"/>
        <end position="93"/>
    </location>
</feature>
<protein>
    <submittedName>
        <fullName evidence="3">Acyltransferase family protein</fullName>
        <ecNumber evidence="3">2.3.-.-</ecNumber>
    </submittedName>
</protein>
<feature type="transmembrane region" description="Helical" evidence="1">
    <location>
        <begin position="222"/>
        <end position="239"/>
    </location>
</feature>
<keyword evidence="1" id="KW-1133">Transmembrane helix</keyword>
<feature type="transmembrane region" description="Helical" evidence="1">
    <location>
        <begin position="304"/>
        <end position="324"/>
    </location>
</feature>
<comment type="caution">
    <text evidence="3">The sequence shown here is derived from an EMBL/GenBank/DDBJ whole genome shotgun (WGS) entry which is preliminary data.</text>
</comment>
<feature type="transmembrane region" description="Helical" evidence="1">
    <location>
        <begin position="274"/>
        <end position="292"/>
    </location>
</feature>
<feature type="transmembrane region" description="Helical" evidence="1">
    <location>
        <begin position="158"/>
        <end position="184"/>
    </location>
</feature>
<proteinExistence type="predicted"/>
<keyword evidence="3" id="KW-0012">Acyltransferase</keyword>
<keyword evidence="1" id="KW-0472">Membrane</keyword>
<keyword evidence="4" id="KW-1185">Reference proteome</keyword>
<dbReference type="GO" id="GO:0016746">
    <property type="term" value="F:acyltransferase activity"/>
    <property type="evidence" value="ECO:0007669"/>
    <property type="project" value="UniProtKB-KW"/>
</dbReference>
<evidence type="ECO:0000259" key="2">
    <source>
        <dbReference type="Pfam" id="PF01757"/>
    </source>
</evidence>
<feature type="transmembrane region" description="Helical" evidence="1">
    <location>
        <begin position="344"/>
        <end position="366"/>
    </location>
</feature>
<accession>A0ABW0BSS3</accession>
<evidence type="ECO:0000256" key="1">
    <source>
        <dbReference type="SAM" id="Phobius"/>
    </source>
</evidence>
<dbReference type="InterPro" id="IPR002656">
    <property type="entry name" value="Acyl_transf_3_dom"/>
</dbReference>
<dbReference type="PANTHER" id="PTHR23028">
    <property type="entry name" value="ACETYLTRANSFERASE"/>
    <property type="match status" value="1"/>
</dbReference>
<keyword evidence="1" id="KW-0812">Transmembrane</keyword>
<evidence type="ECO:0000313" key="3">
    <source>
        <dbReference type="EMBL" id="MFC5190263.1"/>
    </source>
</evidence>
<evidence type="ECO:0000313" key="4">
    <source>
        <dbReference type="Proteomes" id="UP001596163"/>
    </source>
</evidence>
<dbReference type="Proteomes" id="UP001596163">
    <property type="component" value="Unassembled WGS sequence"/>
</dbReference>
<organism evidence="3 4">
    <name type="scientific">Algoriphagus aquatilis</name>
    <dbReference type="NCBI Taxonomy" id="490186"/>
    <lineage>
        <taxon>Bacteria</taxon>
        <taxon>Pseudomonadati</taxon>
        <taxon>Bacteroidota</taxon>
        <taxon>Cytophagia</taxon>
        <taxon>Cytophagales</taxon>
        <taxon>Cyclobacteriaceae</taxon>
        <taxon>Algoriphagus</taxon>
    </lineage>
</organism>
<dbReference type="EC" id="2.3.-.-" evidence="3"/>
<dbReference type="EMBL" id="JBHSKS010000001">
    <property type="protein sequence ID" value="MFC5190263.1"/>
    <property type="molecule type" value="Genomic_DNA"/>
</dbReference>
<feature type="domain" description="Acyltransferase 3" evidence="2">
    <location>
        <begin position="19"/>
        <end position="362"/>
    </location>
</feature>
<feature type="transmembrane region" description="Helical" evidence="1">
    <location>
        <begin position="114"/>
        <end position="138"/>
    </location>
</feature>
<keyword evidence="3" id="KW-0808">Transferase</keyword>
<dbReference type="RefSeq" id="WP_377911168.1">
    <property type="nucleotide sequence ID" value="NZ_JBHSKS010000001.1"/>
</dbReference>
<feature type="transmembrane region" description="Helical" evidence="1">
    <location>
        <begin position="21"/>
        <end position="41"/>
    </location>
</feature>
<feature type="transmembrane region" description="Helical" evidence="1">
    <location>
        <begin position="251"/>
        <end position="268"/>
    </location>
</feature>
<name>A0ABW0BSS3_9BACT</name>
<gene>
    <name evidence="3" type="ORF">ACFPIK_00685</name>
</gene>
<feature type="transmembrane region" description="Helical" evidence="1">
    <location>
        <begin position="191"/>
        <end position="210"/>
    </location>
</feature>
<sequence>MGNWISVFRRTTTGKGFIPEIDGLRFLAIMTVVVFHFHYLFSKEIEGKVTMDWVDGGMTTAGWWFSRLDLGVKVFFAISGFILSVPFIQQYWFNGKSISIKQYFIRRLTRLEPPFLVAITGFLLVHVVVLGADFGQLLPHYFATLVYLHTVIFNEYSIINPVTWSLETEVQFYILIPILALAILKPNRRQLAFWVLISLFFGSIYMRGWILNEGPYGMMANIAGYFSHFSIGIGFGYLFLIRGEWLKKKSLIWDVIGLVSCISFFMFYKPQAGFYNQLIFNISIFILFLSVFKGSIHNWLYTRPLVYLIGGMCYTIYLLHLAFFGLIVKISPSIFLFENYSSNFYFHFTIALVLLMVISALFFIWIEKPCMDKEWPKKLKERLFAK</sequence>